<proteinExistence type="predicted"/>
<organism evidence="1">
    <name type="scientific">marine sediment metagenome</name>
    <dbReference type="NCBI Taxonomy" id="412755"/>
    <lineage>
        <taxon>unclassified sequences</taxon>
        <taxon>metagenomes</taxon>
        <taxon>ecological metagenomes</taxon>
    </lineage>
</organism>
<dbReference type="AlphaFoldDB" id="X1M1M5"/>
<feature type="non-terminal residue" evidence="1">
    <location>
        <position position="1"/>
    </location>
</feature>
<sequence length="64" mass="7707">LFIWIDAHYPKLLEEFVNLGNKKAKELNAKKIYFIADRNERVIERRTGKYGFKKAFITYKKEVI</sequence>
<accession>X1M1M5</accession>
<gene>
    <name evidence="1" type="ORF">S06H3_37682</name>
</gene>
<protein>
    <submittedName>
        <fullName evidence="1">Uncharacterized protein</fullName>
    </submittedName>
</protein>
<name>X1M1M5_9ZZZZ</name>
<evidence type="ECO:0000313" key="1">
    <source>
        <dbReference type="EMBL" id="GAI25467.1"/>
    </source>
</evidence>
<dbReference type="EMBL" id="BARV01022919">
    <property type="protein sequence ID" value="GAI25467.1"/>
    <property type="molecule type" value="Genomic_DNA"/>
</dbReference>
<comment type="caution">
    <text evidence="1">The sequence shown here is derived from an EMBL/GenBank/DDBJ whole genome shotgun (WGS) entry which is preliminary data.</text>
</comment>
<reference evidence="1" key="1">
    <citation type="journal article" date="2014" name="Front. Microbiol.">
        <title>High frequency of phylogenetically diverse reductive dehalogenase-homologous genes in deep subseafloor sedimentary metagenomes.</title>
        <authorList>
            <person name="Kawai M."/>
            <person name="Futagami T."/>
            <person name="Toyoda A."/>
            <person name="Takaki Y."/>
            <person name="Nishi S."/>
            <person name="Hori S."/>
            <person name="Arai W."/>
            <person name="Tsubouchi T."/>
            <person name="Morono Y."/>
            <person name="Uchiyama I."/>
            <person name="Ito T."/>
            <person name="Fujiyama A."/>
            <person name="Inagaki F."/>
            <person name="Takami H."/>
        </authorList>
    </citation>
    <scope>NUCLEOTIDE SEQUENCE</scope>
    <source>
        <strain evidence="1">Expedition CK06-06</strain>
    </source>
</reference>